<dbReference type="HOGENOM" id="CLU_1152839_0_0_1"/>
<name>B7PTK9_IXOSC</name>
<dbReference type="VEuPathDB" id="VectorBase:ISCP_036072"/>
<evidence type="ECO:0000313" key="1">
    <source>
        <dbReference type="EMBL" id="EEC09931.1"/>
    </source>
</evidence>
<dbReference type="InParanoid" id="B7PTK9"/>
<dbReference type="EnsemblMetazoa" id="ISCW008006-RA">
    <property type="protein sequence ID" value="ISCW008006-PA"/>
    <property type="gene ID" value="ISCW008006"/>
</dbReference>
<dbReference type="PANTHER" id="PTHR46579">
    <property type="entry name" value="F5/8 TYPE C DOMAIN-CONTAINING PROTEIN-RELATED"/>
    <property type="match status" value="1"/>
</dbReference>
<sequence length="241" mass="26989">MKIQDPVQAVMTRLFVKQTLTLVYRKSPLMICPTFRKSFPQSLFLVNELPVAERLHHCTVAGLWFGEGHPSMTLFLEQFVEGINNMSPVVWEHGGISHTSQAYVVCWCLDAPARAAVQNCILYNGYIGCPWCLTRGEYMDEAMLRSFVSLTGPLYGATAMTFNMHQLLHLSEAVRQMGPLWGHSAFVFEGGNGRLVKLVKGASAVPQQIVERVVMAQQLEQSLASPLLRDSLKTLCRNMLE</sequence>
<gene>
    <name evidence="1" type="ORF">IscW_ISCW008006</name>
</gene>
<dbReference type="PaxDb" id="6945-B7PTK9"/>
<evidence type="ECO:0000313" key="2">
    <source>
        <dbReference type="EnsemblMetazoa" id="ISCW008006-PA"/>
    </source>
</evidence>
<dbReference type="EMBL" id="DS786696">
    <property type="protein sequence ID" value="EEC09931.1"/>
    <property type="molecule type" value="Genomic_DNA"/>
</dbReference>
<dbReference type="EMBL" id="ABJB010425892">
    <property type="status" value="NOT_ANNOTATED_CDS"/>
    <property type="molecule type" value="Genomic_DNA"/>
</dbReference>
<dbReference type="AlphaFoldDB" id="B7PTK9"/>
<protein>
    <submittedName>
        <fullName evidence="1 2">Uncharacterized protein</fullName>
    </submittedName>
</protein>
<dbReference type="OrthoDB" id="8194903at2759"/>
<organism>
    <name type="scientific">Ixodes scapularis</name>
    <name type="common">Black-legged tick</name>
    <name type="synonym">Deer tick</name>
    <dbReference type="NCBI Taxonomy" id="6945"/>
    <lineage>
        <taxon>Eukaryota</taxon>
        <taxon>Metazoa</taxon>
        <taxon>Ecdysozoa</taxon>
        <taxon>Arthropoda</taxon>
        <taxon>Chelicerata</taxon>
        <taxon>Arachnida</taxon>
        <taxon>Acari</taxon>
        <taxon>Parasitiformes</taxon>
        <taxon>Ixodida</taxon>
        <taxon>Ixodoidea</taxon>
        <taxon>Ixodidae</taxon>
        <taxon>Ixodinae</taxon>
        <taxon>Ixodes</taxon>
    </lineage>
</organism>
<dbReference type="VEuPathDB" id="VectorBase:ISCW008006"/>
<keyword evidence="3" id="KW-1185">Reference proteome</keyword>
<dbReference type="EMBL" id="ABJB010332142">
    <property type="status" value="NOT_ANNOTATED_CDS"/>
    <property type="molecule type" value="Genomic_DNA"/>
</dbReference>
<dbReference type="VEuPathDB" id="VectorBase:ISCI008006"/>
<accession>B7PTK9</accession>
<proteinExistence type="predicted"/>
<dbReference type="EMBL" id="ABJB010783877">
    <property type="status" value="NOT_ANNOTATED_CDS"/>
    <property type="molecule type" value="Genomic_DNA"/>
</dbReference>
<dbReference type="Proteomes" id="UP000001555">
    <property type="component" value="Unassembled WGS sequence"/>
</dbReference>
<reference evidence="1 3" key="1">
    <citation type="submission" date="2008-03" db="EMBL/GenBank/DDBJ databases">
        <title>Annotation of Ixodes scapularis.</title>
        <authorList>
            <consortium name="Ixodes scapularis Genome Project Consortium"/>
            <person name="Caler E."/>
            <person name="Hannick L.I."/>
            <person name="Bidwell S."/>
            <person name="Joardar V."/>
            <person name="Thiagarajan M."/>
            <person name="Amedeo P."/>
            <person name="Galinsky K.J."/>
            <person name="Schobel S."/>
            <person name="Inman J."/>
            <person name="Hostetler J."/>
            <person name="Miller J."/>
            <person name="Hammond M."/>
            <person name="Megy K."/>
            <person name="Lawson D."/>
            <person name="Kodira C."/>
            <person name="Sutton G."/>
            <person name="Meyer J."/>
            <person name="Hill C.A."/>
            <person name="Birren B."/>
            <person name="Nene V."/>
            <person name="Collins F."/>
            <person name="Alarcon-Chaidez F."/>
            <person name="Wikel S."/>
            <person name="Strausberg R."/>
        </authorList>
    </citation>
    <scope>NUCLEOTIDE SEQUENCE [LARGE SCALE GENOMIC DNA]</scope>
    <source>
        <strain evidence="3">Wikel</strain>
        <strain evidence="1">Wikel colony</strain>
    </source>
</reference>
<reference evidence="2" key="2">
    <citation type="submission" date="2020-05" db="UniProtKB">
        <authorList>
            <consortium name="EnsemblMetazoa"/>
        </authorList>
    </citation>
    <scope>IDENTIFICATION</scope>
    <source>
        <strain evidence="2">wikel</strain>
    </source>
</reference>
<dbReference type="PANTHER" id="PTHR46579:SF1">
    <property type="entry name" value="F5_8 TYPE C DOMAIN-CONTAINING PROTEIN"/>
    <property type="match status" value="1"/>
</dbReference>
<evidence type="ECO:0000313" key="3">
    <source>
        <dbReference type="Proteomes" id="UP000001555"/>
    </source>
</evidence>